<evidence type="ECO:0000259" key="1">
    <source>
        <dbReference type="PROSITE" id="PS50011"/>
    </source>
</evidence>
<dbReference type="PROSITE" id="PS50011">
    <property type="entry name" value="PROTEIN_KINASE_DOM"/>
    <property type="match status" value="1"/>
</dbReference>
<dbReference type="Proteomes" id="UP001215598">
    <property type="component" value="Unassembled WGS sequence"/>
</dbReference>
<gene>
    <name evidence="2" type="ORF">B0H16DRAFT_1333480</name>
</gene>
<organism evidence="2 3">
    <name type="scientific">Mycena metata</name>
    <dbReference type="NCBI Taxonomy" id="1033252"/>
    <lineage>
        <taxon>Eukaryota</taxon>
        <taxon>Fungi</taxon>
        <taxon>Dikarya</taxon>
        <taxon>Basidiomycota</taxon>
        <taxon>Agaricomycotina</taxon>
        <taxon>Agaricomycetes</taxon>
        <taxon>Agaricomycetidae</taxon>
        <taxon>Agaricales</taxon>
        <taxon>Marasmiineae</taxon>
        <taxon>Mycenaceae</taxon>
        <taxon>Mycena</taxon>
    </lineage>
</organism>
<dbReference type="EMBL" id="JARKIB010000202">
    <property type="protein sequence ID" value="KAJ7724501.1"/>
    <property type="molecule type" value="Genomic_DNA"/>
</dbReference>
<dbReference type="SMART" id="SM00220">
    <property type="entry name" value="S_TKc"/>
    <property type="match status" value="1"/>
</dbReference>
<accession>A0AAD7HN30</accession>
<dbReference type="PANTHER" id="PTHR44167:SF24">
    <property type="entry name" value="SERINE_THREONINE-PROTEIN KINASE CHK2"/>
    <property type="match status" value="1"/>
</dbReference>
<keyword evidence="3" id="KW-1185">Reference proteome</keyword>
<comment type="caution">
    <text evidence="2">The sequence shown here is derived from an EMBL/GenBank/DDBJ whole genome shotgun (WGS) entry which is preliminary data.</text>
</comment>
<name>A0AAD7HN30_9AGAR</name>
<protein>
    <submittedName>
        <fullName evidence="2">Kinase-like domain-containing protein</fullName>
    </submittedName>
</protein>
<proteinExistence type="predicted"/>
<dbReference type="InterPro" id="IPR011009">
    <property type="entry name" value="Kinase-like_dom_sf"/>
</dbReference>
<dbReference type="PANTHER" id="PTHR44167">
    <property type="entry name" value="OVARIAN-SPECIFIC SERINE/THREONINE-PROTEIN KINASE LOK-RELATED"/>
    <property type="match status" value="1"/>
</dbReference>
<dbReference type="Gene3D" id="1.10.510.10">
    <property type="entry name" value="Transferase(Phosphotransferase) domain 1"/>
    <property type="match status" value="1"/>
</dbReference>
<dbReference type="GO" id="GO:0004672">
    <property type="term" value="F:protein kinase activity"/>
    <property type="evidence" value="ECO:0007669"/>
    <property type="project" value="InterPro"/>
</dbReference>
<dbReference type="InterPro" id="IPR000719">
    <property type="entry name" value="Prot_kinase_dom"/>
</dbReference>
<dbReference type="AlphaFoldDB" id="A0AAD7HN30"/>
<evidence type="ECO:0000313" key="3">
    <source>
        <dbReference type="Proteomes" id="UP001215598"/>
    </source>
</evidence>
<dbReference type="GO" id="GO:0005524">
    <property type="term" value="F:ATP binding"/>
    <property type="evidence" value="ECO:0007669"/>
    <property type="project" value="InterPro"/>
</dbReference>
<keyword evidence="2" id="KW-0418">Kinase</keyword>
<feature type="domain" description="Protein kinase" evidence="1">
    <location>
        <begin position="1"/>
        <end position="315"/>
    </location>
</feature>
<dbReference type="SUPFAM" id="SSF56112">
    <property type="entry name" value="Protein kinase-like (PK-like)"/>
    <property type="match status" value="1"/>
</dbReference>
<reference evidence="2" key="1">
    <citation type="submission" date="2023-03" db="EMBL/GenBank/DDBJ databases">
        <title>Massive genome expansion in bonnet fungi (Mycena s.s.) driven by repeated elements and novel gene families across ecological guilds.</title>
        <authorList>
            <consortium name="Lawrence Berkeley National Laboratory"/>
            <person name="Harder C.B."/>
            <person name="Miyauchi S."/>
            <person name="Viragh M."/>
            <person name="Kuo A."/>
            <person name="Thoen E."/>
            <person name="Andreopoulos B."/>
            <person name="Lu D."/>
            <person name="Skrede I."/>
            <person name="Drula E."/>
            <person name="Henrissat B."/>
            <person name="Morin E."/>
            <person name="Kohler A."/>
            <person name="Barry K."/>
            <person name="LaButti K."/>
            <person name="Morin E."/>
            <person name="Salamov A."/>
            <person name="Lipzen A."/>
            <person name="Mereny Z."/>
            <person name="Hegedus B."/>
            <person name="Baldrian P."/>
            <person name="Stursova M."/>
            <person name="Weitz H."/>
            <person name="Taylor A."/>
            <person name="Grigoriev I.V."/>
            <person name="Nagy L.G."/>
            <person name="Martin F."/>
            <person name="Kauserud H."/>
        </authorList>
    </citation>
    <scope>NUCLEOTIDE SEQUENCE</scope>
    <source>
        <strain evidence="2">CBHHK182m</strain>
    </source>
</reference>
<sequence>MAPLIPLCTALTEHEQLWASYQPFLEEQGYMLRPRYKPGWVAACLSNKEQDPFCFEDSVPGSPRVLDAKCMSDGADVVVKVVPTSSMEVCIAMFLTNCPDAEKHSLPCLDLIPMPDNPHDSFMVFPRMRSCTCFPYINTVQEFIEFLQQMLEGLVFLHDNNIAHRAISQNHMVLNASRMIPGGFHFAKPRTSDGVTYLLHRTGNQSVPHWKTRTEAGPMQYYFIDFGLSVQFPSRDARKLVTGVCGQHDLIPEVSDTVPYDPFKVDVWSIGGIIVDYLEVRYAGLDYLVPLARKLRHRDPTRRLDAQDALKLFQR</sequence>
<keyword evidence="2" id="KW-0808">Transferase</keyword>
<evidence type="ECO:0000313" key="2">
    <source>
        <dbReference type="EMBL" id="KAJ7724501.1"/>
    </source>
</evidence>